<organism evidence="11 12">
    <name type="scientific">Domibacillus iocasae</name>
    <dbReference type="NCBI Taxonomy" id="1714016"/>
    <lineage>
        <taxon>Bacteria</taxon>
        <taxon>Bacillati</taxon>
        <taxon>Bacillota</taxon>
        <taxon>Bacilli</taxon>
        <taxon>Bacillales</taxon>
        <taxon>Bacillaceae</taxon>
        <taxon>Domibacillus</taxon>
    </lineage>
</organism>
<accession>A0A1E7DUA7</accession>
<evidence type="ECO:0000256" key="3">
    <source>
        <dbReference type="ARBA" id="ARBA00022553"/>
    </source>
</evidence>
<evidence type="ECO:0000256" key="1">
    <source>
        <dbReference type="ARBA" id="ARBA00000085"/>
    </source>
</evidence>
<dbReference type="GO" id="GO:0000155">
    <property type="term" value="F:phosphorelay sensor kinase activity"/>
    <property type="evidence" value="ECO:0007669"/>
    <property type="project" value="InterPro"/>
</dbReference>
<protein>
    <recommendedName>
        <fullName evidence="2">histidine kinase</fullName>
        <ecNumber evidence="2">2.7.13.3</ecNumber>
    </recommendedName>
</protein>
<keyword evidence="3" id="KW-0597">Phosphoprotein</keyword>
<keyword evidence="8" id="KW-0902">Two-component regulatory system</keyword>
<feature type="domain" description="Histidine kinase" evidence="10">
    <location>
        <begin position="42"/>
        <end position="247"/>
    </location>
</feature>
<dbReference type="InterPro" id="IPR004358">
    <property type="entry name" value="Sig_transdc_His_kin-like_C"/>
</dbReference>
<dbReference type="SMART" id="SM00388">
    <property type="entry name" value="HisKA"/>
    <property type="match status" value="1"/>
</dbReference>
<dbReference type="STRING" id="1714016.BA724_00995"/>
<dbReference type="Gene3D" id="1.10.287.130">
    <property type="match status" value="1"/>
</dbReference>
<dbReference type="OrthoDB" id="9815750at2"/>
<evidence type="ECO:0000256" key="6">
    <source>
        <dbReference type="ARBA" id="ARBA00022777"/>
    </source>
</evidence>
<dbReference type="EMBL" id="MAMP01000001">
    <property type="protein sequence ID" value="OES46666.1"/>
    <property type="molecule type" value="Genomic_DNA"/>
</dbReference>
<dbReference type="InterPro" id="IPR003594">
    <property type="entry name" value="HATPase_dom"/>
</dbReference>
<dbReference type="Proteomes" id="UP000095658">
    <property type="component" value="Unassembled WGS sequence"/>
</dbReference>
<sequence length="250" mass="28384">MAVLLIMCSLLAALAYILYLHKSIVKVEKKLRKESLYHLAASFGHEMRQPLTVIQGMLQLIREETINERQREYLETAMNELNRSEQMIQDYQLYADPFFGKKEPVHIRTEIQDVVSRMRPFMKKNNVEIRLKLDEGAVHGERLRLNQCFWNICENAVESMKNGGTLAISMHVNKKQVRVTFSDTGAGMTKEQIKRLGEPYFSLAESKGTGLGMMTAARIIEGIGGHMIITSEKGKGTVVKVSLPSDRPVE</sequence>
<name>A0A1E7DUA7_9BACI</name>
<reference evidence="11 12" key="1">
    <citation type="submission" date="2016-06" db="EMBL/GenBank/DDBJ databases">
        <title>Domibacillus iocasae genome sequencing.</title>
        <authorList>
            <person name="Verma A."/>
            <person name="Pal Y."/>
            <person name="Ojha A.K."/>
            <person name="Krishnamurthi S."/>
        </authorList>
    </citation>
    <scope>NUCLEOTIDE SEQUENCE [LARGE SCALE GENOMIC DNA]</scope>
    <source>
        <strain evidence="11 12">DSM 29979</strain>
    </source>
</reference>
<comment type="caution">
    <text evidence="11">The sequence shown here is derived from an EMBL/GenBank/DDBJ whole genome shotgun (WGS) entry which is preliminary data.</text>
</comment>
<evidence type="ECO:0000256" key="7">
    <source>
        <dbReference type="ARBA" id="ARBA00022840"/>
    </source>
</evidence>
<dbReference type="InterPro" id="IPR005467">
    <property type="entry name" value="His_kinase_dom"/>
</dbReference>
<dbReference type="PANTHER" id="PTHR43065:SF46">
    <property type="entry name" value="C4-DICARBOXYLATE TRANSPORT SENSOR PROTEIN DCTB"/>
    <property type="match status" value="1"/>
</dbReference>
<evidence type="ECO:0000256" key="4">
    <source>
        <dbReference type="ARBA" id="ARBA00022679"/>
    </source>
</evidence>
<keyword evidence="7" id="KW-0067">ATP-binding</keyword>
<evidence type="ECO:0000313" key="12">
    <source>
        <dbReference type="Proteomes" id="UP000095658"/>
    </source>
</evidence>
<dbReference type="InterPro" id="IPR036097">
    <property type="entry name" value="HisK_dim/P_sf"/>
</dbReference>
<dbReference type="SUPFAM" id="SSF47384">
    <property type="entry name" value="Homodimeric domain of signal transducing histidine kinase"/>
    <property type="match status" value="1"/>
</dbReference>
<proteinExistence type="predicted"/>
<dbReference type="PANTHER" id="PTHR43065">
    <property type="entry name" value="SENSOR HISTIDINE KINASE"/>
    <property type="match status" value="1"/>
</dbReference>
<dbReference type="InterPro" id="IPR036890">
    <property type="entry name" value="HATPase_C_sf"/>
</dbReference>
<dbReference type="PROSITE" id="PS50109">
    <property type="entry name" value="HIS_KIN"/>
    <property type="match status" value="1"/>
</dbReference>
<dbReference type="InterPro" id="IPR003661">
    <property type="entry name" value="HisK_dim/P_dom"/>
</dbReference>
<evidence type="ECO:0000256" key="8">
    <source>
        <dbReference type="ARBA" id="ARBA00023012"/>
    </source>
</evidence>
<feature type="coiled-coil region" evidence="9">
    <location>
        <begin position="67"/>
        <end position="94"/>
    </location>
</feature>
<keyword evidence="4" id="KW-0808">Transferase</keyword>
<keyword evidence="9" id="KW-0175">Coiled coil</keyword>
<dbReference type="GO" id="GO:0005524">
    <property type="term" value="F:ATP binding"/>
    <property type="evidence" value="ECO:0007669"/>
    <property type="project" value="UniProtKB-KW"/>
</dbReference>
<dbReference type="EC" id="2.7.13.3" evidence="2"/>
<evidence type="ECO:0000259" key="10">
    <source>
        <dbReference type="PROSITE" id="PS50109"/>
    </source>
</evidence>
<dbReference type="Gene3D" id="3.30.565.10">
    <property type="entry name" value="Histidine kinase-like ATPase, C-terminal domain"/>
    <property type="match status" value="1"/>
</dbReference>
<keyword evidence="12" id="KW-1185">Reference proteome</keyword>
<keyword evidence="5" id="KW-0547">Nucleotide-binding</keyword>
<dbReference type="Pfam" id="PF00512">
    <property type="entry name" value="HisKA"/>
    <property type="match status" value="1"/>
</dbReference>
<evidence type="ECO:0000256" key="2">
    <source>
        <dbReference type="ARBA" id="ARBA00012438"/>
    </source>
</evidence>
<dbReference type="PRINTS" id="PR00344">
    <property type="entry name" value="BCTRLSENSOR"/>
</dbReference>
<evidence type="ECO:0000256" key="5">
    <source>
        <dbReference type="ARBA" id="ARBA00022741"/>
    </source>
</evidence>
<keyword evidence="6" id="KW-0418">Kinase</keyword>
<dbReference type="AlphaFoldDB" id="A0A1E7DUA7"/>
<evidence type="ECO:0000313" key="11">
    <source>
        <dbReference type="EMBL" id="OES46666.1"/>
    </source>
</evidence>
<dbReference type="Pfam" id="PF02518">
    <property type="entry name" value="HATPase_c"/>
    <property type="match status" value="1"/>
</dbReference>
<dbReference type="CDD" id="cd00082">
    <property type="entry name" value="HisKA"/>
    <property type="match status" value="1"/>
</dbReference>
<evidence type="ECO:0000256" key="9">
    <source>
        <dbReference type="SAM" id="Coils"/>
    </source>
</evidence>
<gene>
    <name evidence="11" type="ORF">BA724_00995</name>
</gene>
<comment type="catalytic activity">
    <reaction evidence="1">
        <text>ATP + protein L-histidine = ADP + protein N-phospho-L-histidine.</text>
        <dbReference type="EC" id="2.7.13.3"/>
    </reaction>
</comment>
<dbReference type="SMART" id="SM00387">
    <property type="entry name" value="HATPase_c"/>
    <property type="match status" value="1"/>
</dbReference>
<dbReference type="RefSeq" id="WP_069936829.1">
    <property type="nucleotide sequence ID" value="NZ_MAMP01000001.1"/>
</dbReference>
<dbReference type="SUPFAM" id="SSF55874">
    <property type="entry name" value="ATPase domain of HSP90 chaperone/DNA topoisomerase II/histidine kinase"/>
    <property type="match status" value="1"/>
</dbReference>